<reference evidence="1 2" key="1">
    <citation type="journal article" date="2023" name="ACS Omega">
        <title>Identification of the Neoaspergillic Acid Biosynthesis Gene Cluster by Establishing an In Vitro CRISPR-Ribonucleoprotein Genetic System in Aspergillus melleus.</title>
        <authorList>
            <person name="Yuan B."/>
            <person name="Grau M.F."/>
            <person name="Murata R.M."/>
            <person name="Torok T."/>
            <person name="Venkateswaran K."/>
            <person name="Stajich J.E."/>
            <person name="Wang C.C.C."/>
        </authorList>
    </citation>
    <scope>NUCLEOTIDE SEQUENCE [LARGE SCALE GENOMIC DNA]</scope>
    <source>
        <strain evidence="1 2">IMV 1140</strain>
    </source>
</reference>
<comment type="caution">
    <text evidence="1">The sequence shown here is derived from an EMBL/GenBank/DDBJ whole genome shotgun (WGS) entry which is preliminary data.</text>
</comment>
<organism evidence="1 2">
    <name type="scientific">Aspergillus melleus</name>
    <dbReference type="NCBI Taxonomy" id="138277"/>
    <lineage>
        <taxon>Eukaryota</taxon>
        <taxon>Fungi</taxon>
        <taxon>Dikarya</taxon>
        <taxon>Ascomycota</taxon>
        <taxon>Pezizomycotina</taxon>
        <taxon>Eurotiomycetes</taxon>
        <taxon>Eurotiomycetidae</taxon>
        <taxon>Eurotiales</taxon>
        <taxon>Aspergillaceae</taxon>
        <taxon>Aspergillus</taxon>
        <taxon>Aspergillus subgen. Circumdati</taxon>
    </lineage>
</organism>
<gene>
    <name evidence="1" type="ORF">N8T08_003220</name>
</gene>
<accession>A0ACC3ALB1</accession>
<dbReference type="EMBL" id="JAOPJF010000187">
    <property type="protein sequence ID" value="KAK1138257.1"/>
    <property type="molecule type" value="Genomic_DNA"/>
</dbReference>
<proteinExistence type="predicted"/>
<name>A0ACC3ALB1_9EURO</name>
<sequence length="1099" mass="123376">MPRKDFQRDLAKASVPYLFAHLRDVRSGNEDGSIYLTYNVPFDTQTIDFQISVPDTSEYPRDHTYFAFAASDSIPETVSSALEQFQPADCTLTIVEFLEHFSKSLDAAILELASPTGSLGEIDLEDDVDGETGLLSEDEIDWEDEEKAFFNARPDARTVISEVREDLRVVKEAGYKVGYLGHVTGSVMISVSCRITKLGISIEAMKAWDVSPLDYLVLLIRYPQGYTRMKAILGKGSSSVEMHVGACEKYKPGLDEARILFNASSKPSSDDSGGSRHSGAPLKPIFIGNSLQSLLNKHFIDLLAYRLDYGFTWTGAELFLNNNQGRIQDMARQDSLRPEYHTPEHWDESTPAFLKADHVSDDFDPSSFPLSFPLLAMQFTLRRFVKCVDFCLNCYCKIDTGFEALKPYVCSKGLCLYQYMKLGMGPNIEWEILSQPYVVDILVSFAYARASANHLVDFPTGLGLKIPCFQKKQVHAGKLDLANMRLRVDESVSLKTGDWVVLVRSAVGQSPLDTKSQWHCRVMSSVFAPSYELASPVHQSKSPMLDMTSDVQFIVYDTNFDALDDRKKREAICMLLDTLPDVDQMRSFLTSERAAVSGRSLVTWTDRISPAALYVLRWIVSSNRSCIRYEENPEDRVSGIPGWMQFRLAQGAPDKEHRFVHSVTSTTNRLKLKHSTLFAWHGSALHNWHSILREGLHFNYIAHGRAYGNGVYMSPNFDLSLGYTVGGTIWPNSLLKVSKAIVLNEVVNAPGEFVTSQGCYVVSQLDWIQSRYLFVECEDSAKYSGATAARSFYDQDPCRRAFGCQNKAIAIPLSALSSRRMAMASDSPTKVAGRAKKLKLSVKDSKGNDDDDASSVMTLLEDRMLLDWGTDEELQKRYGEGDFGNRPQQNNSSLTDFRPGTLRESSVKLLGSPQYATTKATRVLQQHLQETLKVQEREPLYELGWYIDHHLVENVYQWIVELHSFDPSLPLAKDLRKLGLTSVVLELRFPPQFPMSPPFVRVIRPRFVMFSQGGGGHITAGGALCMELLTTSGWSPVSSIEAVLLQVRMAITSTYPRPARLEMSDRSDYSVGEAIDAYVRVCRVHNWQVPADLQRVSWT</sequence>
<keyword evidence="2" id="KW-1185">Reference proteome</keyword>
<evidence type="ECO:0000313" key="2">
    <source>
        <dbReference type="Proteomes" id="UP001177260"/>
    </source>
</evidence>
<protein>
    <submittedName>
        <fullName evidence="1">Uncharacterized protein</fullName>
    </submittedName>
</protein>
<evidence type="ECO:0000313" key="1">
    <source>
        <dbReference type="EMBL" id="KAK1138257.1"/>
    </source>
</evidence>
<dbReference type="Proteomes" id="UP001177260">
    <property type="component" value="Unassembled WGS sequence"/>
</dbReference>